<feature type="compositionally biased region" description="Low complexity" evidence="1">
    <location>
        <begin position="20"/>
        <end position="40"/>
    </location>
</feature>
<comment type="caution">
    <text evidence="2">The sequence shown here is derived from an EMBL/GenBank/DDBJ whole genome shotgun (WGS) entry which is preliminary data.</text>
</comment>
<dbReference type="EMBL" id="SRLO01000920">
    <property type="protein sequence ID" value="TNN44159.1"/>
    <property type="molecule type" value="Genomic_DNA"/>
</dbReference>
<name>A0A4Z2FSM7_9TELE</name>
<dbReference type="Proteomes" id="UP000314294">
    <property type="component" value="Unassembled WGS sequence"/>
</dbReference>
<reference evidence="2 3" key="1">
    <citation type="submission" date="2019-03" db="EMBL/GenBank/DDBJ databases">
        <title>First draft genome of Liparis tanakae, snailfish: a comprehensive survey of snailfish specific genes.</title>
        <authorList>
            <person name="Kim W."/>
            <person name="Song I."/>
            <person name="Jeong J.-H."/>
            <person name="Kim D."/>
            <person name="Kim S."/>
            <person name="Ryu S."/>
            <person name="Song J.Y."/>
            <person name="Lee S.K."/>
        </authorList>
    </citation>
    <scope>NUCLEOTIDE SEQUENCE [LARGE SCALE GENOMIC DNA]</scope>
    <source>
        <tissue evidence="2">Muscle</tissue>
    </source>
</reference>
<organism evidence="2 3">
    <name type="scientific">Liparis tanakae</name>
    <name type="common">Tanaka's snailfish</name>
    <dbReference type="NCBI Taxonomy" id="230148"/>
    <lineage>
        <taxon>Eukaryota</taxon>
        <taxon>Metazoa</taxon>
        <taxon>Chordata</taxon>
        <taxon>Craniata</taxon>
        <taxon>Vertebrata</taxon>
        <taxon>Euteleostomi</taxon>
        <taxon>Actinopterygii</taxon>
        <taxon>Neopterygii</taxon>
        <taxon>Teleostei</taxon>
        <taxon>Neoteleostei</taxon>
        <taxon>Acanthomorphata</taxon>
        <taxon>Eupercaria</taxon>
        <taxon>Perciformes</taxon>
        <taxon>Cottioidei</taxon>
        <taxon>Cottales</taxon>
        <taxon>Liparidae</taxon>
        <taxon>Liparis</taxon>
    </lineage>
</organism>
<gene>
    <name evidence="2" type="primary">PACRG_1</name>
    <name evidence="2" type="ORF">EYF80_045639</name>
</gene>
<proteinExistence type="predicted"/>
<feature type="region of interest" description="Disordered" evidence="1">
    <location>
        <begin position="1"/>
        <end position="52"/>
    </location>
</feature>
<protein>
    <submittedName>
        <fullName evidence="2">Parkin coregulated gene protein</fullName>
    </submittedName>
</protein>
<dbReference type="AlphaFoldDB" id="A0A4Z2FSM7"/>
<evidence type="ECO:0000313" key="3">
    <source>
        <dbReference type="Proteomes" id="UP000314294"/>
    </source>
</evidence>
<evidence type="ECO:0000313" key="2">
    <source>
        <dbReference type="EMBL" id="TNN44159.1"/>
    </source>
</evidence>
<sequence>MWQRHTDGGGRSGDTGRETGGSSILPSATTTVAGPPAAGAFRERPSKPTTFRKFYERREFPMALEYDTKGNHIVWKSSPDLCVCNTGQPEEAGGSARCCVG</sequence>
<dbReference type="OrthoDB" id="5954824at2759"/>
<keyword evidence="3" id="KW-1185">Reference proteome</keyword>
<accession>A0A4Z2FSM7</accession>
<evidence type="ECO:0000256" key="1">
    <source>
        <dbReference type="SAM" id="MobiDB-lite"/>
    </source>
</evidence>